<dbReference type="PANTHER" id="PTHR30032:SF8">
    <property type="entry name" value="GERMINATION-SPECIFIC N-ACETYLMURAMOYL-L-ALANINE AMIDASE"/>
    <property type="match status" value="1"/>
</dbReference>
<comment type="caution">
    <text evidence="2">The sequence shown here is derived from an EMBL/GenBank/DDBJ whole genome shotgun (WGS) entry which is preliminary data.</text>
</comment>
<dbReference type="InterPro" id="IPR051922">
    <property type="entry name" value="Bact_Sporulation_Assoc"/>
</dbReference>
<name>A0A6N7XEY3_9FIRM</name>
<feature type="signal peptide" evidence="1">
    <location>
        <begin position="1"/>
        <end position="26"/>
    </location>
</feature>
<accession>A0A6N7XEY3</accession>
<dbReference type="Gene3D" id="3.40.50.12090">
    <property type="match status" value="1"/>
</dbReference>
<evidence type="ECO:0000313" key="2">
    <source>
        <dbReference type="EMBL" id="MST62153.1"/>
    </source>
</evidence>
<dbReference type="Proteomes" id="UP000440713">
    <property type="component" value="Unassembled WGS sequence"/>
</dbReference>
<dbReference type="Gene3D" id="3.40.50.10320">
    <property type="entry name" value="LmbE-like"/>
    <property type="match status" value="1"/>
</dbReference>
<dbReference type="InterPro" id="IPR003737">
    <property type="entry name" value="GlcNAc_PI_deacetylase-related"/>
</dbReference>
<dbReference type="Pfam" id="PF04122">
    <property type="entry name" value="CW_binding_2"/>
    <property type="match status" value="3"/>
</dbReference>
<feature type="chain" id="PRO_5026952773" evidence="1">
    <location>
        <begin position="27"/>
        <end position="510"/>
    </location>
</feature>
<evidence type="ECO:0000313" key="3">
    <source>
        <dbReference type="Proteomes" id="UP000440713"/>
    </source>
</evidence>
<keyword evidence="3" id="KW-1185">Reference proteome</keyword>
<dbReference type="SUPFAM" id="SSF102588">
    <property type="entry name" value="LmbE-like"/>
    <property type="match status" value="1"/>
</dbReference>
<sequence>MKFKNCSKLFILTVGILLSMSSISNAKMYSNPNENRIYGKDRYETSVILSNKSFTFSDNVILLNNDNLSDTIDAFNASLQYNAPILLTNDKVEKLQKDEINRLSSKTILTNSESISKDKNFQTEKFKLKKLPKYYEYDNKKSALLVSNDVDAIISSTYARQNNMVIILINNNNKMETIKKIKEKNYEKIAIIGGKDSVPDVDNYFSNVKRIAGKDRYETSKLLLNESKSKSVLLTSGENISDSISSSSYAAKMDSSILLCNRDASNINVSDYEVKGIIGGLVKVVHNVYYLIPHQDDEVLYIGIDINRDVRDGHNVNAILFTDGSRTSAIKAINKKLSEQGLSEITSEDIVKARNKEITLALNHLGVESKKIEFLGYINKGLLKTDVSNVLDKIVKNQNNVVFKTLAVELLNHKDGSSDHLAITYATEDAEKKYNIPASYYIKSEWDSVITKKNYKAIHLNDSEKEIMIKALNAYTIWNPANGFYAVGQNSVPASFQNKISHPVYYIEVD</sequence>
<dbReference type="InterPro" id="IPR024078">
    <property type="entry name" value="LmbE-like_dom_sf"/>
</dbReference>
<gene>
    <name evidence="2" type="ORF">FYJ71_04080</name>
</gene>
<dbReference type="RefSeq" id="WP_154537556.1">
    <property type="nucleotide sequence ID" value="NZ_VUNE01000002.1"/>
</dbReference>
<dbReference type="Pfam" id="PF02585">
    <property type="entry name" value="PIG-L"/>
    <property type="match status" value="1"/>
</dbReference>
<dbReference type="AlphaFoldDB" id="A0A6N7XEY3"/>
<organism evidence="2 3">
    <name type="scientific">Peptostreptococcus porci</name>
    <dbReference type="NCBI Taxonomy" id="2652282"/>
    <lineage>
        <taxon>Bacteria</taxon>
        <taxon>Bacillati</taxon>
        <taxon>Bacillota</taxon>
        <taxon>Clostridia</taxon>
        <taxon>Peptostreptococcales</taxon>
        <taxon>Peptostreptococcaceae</taxon>
        <taxon>Peptostreptococcus</taxon>
    </lineage>
</organism>
<dbReference type="EMBL" id="VUNE01000002">
    <property type="protein sequence ID" value="MST62153.1"/>
    <property type="molecule type" value="Genomic_DNA"/>
</dbReference>
<dbReference type="InterPro" id="IPR007253">
    <property type="entry name" value="Cell_wall-bd_2"/>
</dbReference>
<proteinExistence type="predicted"/>
<protein>
    <submittedName>
        <fullName evidence="2">Uncharacterized protein</fullName>
    </submittedName>
</protein>
<dbReference type="PANTHER" id="PTHR30032">
    <property type="entry name" value="N-ACETYLMURAMOYL-L-ALANINE AMIDASE-RELATED"/>
    <property type="match status" value="1"/>
</dbReference>
<keyword evidence="1" id="KW-0732">Signal</keyword>
<evidence type="ECO:0000256" key="1">
    <source>
        <dbReference type="SAM" id="SignalP"/>
    </source>
</evidence>
<reference evidence="2 3" key="1">
    <citation type="submission" date="2019-08" db="EMBL/GenBank/DDBJ databases">
        <title>In-depth cultivation of the pig gut microbiome towards novel bacterial diversity and tailored functional studies.</title>
        <authorList>
            <person name="Wylensek D."/>
            <person name="Hitch T.C.A."/>
            <person name="Clavel T."/>
        </authorList>
    </citation>
    <scope>NUCLEOTIDE SEQUENCE [LARGE SCALE GENOMIC DNA]</scope>
    <source>
        <strain evidence="2 3">WCA-SAB-591-4A-A</strain>
    </source>
</reference>